<dbReference type="Pfam" id="PF09197">
    <property type="entry name" value="Rap1-DNA-bind"/>
    <property type="match status" value="1"/>
</dbReference>
<proteinExistence type="inferred from homology"/>
<protein>
    <recommendedName>
        <fullName evidence="8">DNA-binding protein RAP1</fullName>
    </recommendedName>
</protein>
<dbReference type="Pfam" id="PF00249">
    <property type="entry name" value="Myb_DNA-binding"/>
    <property type="match status" value="1"/>
</dbReference>
<feature type="domain" description="Myb-like" evidence="10">
    <location>
        <begin position="246"/>
        <end position="302"/>
    </location>
</feature>
<dbReference type="InterPro" id="IPR036420">
    <property type="entry name" value="BRCT_dom_sf"/>
</dbReference>
<gene>
    <name evidence="13" type="ORF">LAME_0F15808G</name>
</gene>
<accession>A0A1G4JYN4</accession>
<dbReference type="PANTHER" id="PTHR16466">
    <property type="entry name" value="TELOMERE REPEAT-BINDING FACTOR 2-INTERACTING PROTEIN 1"/>
    <property type="match status" value="1"/>
</dbReference>
<dbReference type="PROSITE" id="PS50172">
    <property type="entry name" value="BRCT"/>
    <property type="match status" value="1"/>
</dbReference>
<keyword evidence="7 8" id="KW-0539">Nucleus</keyword>
<evidence type="ECO:0000256" key="4">
    <source>
        <dbReference type="ARBA" id="ARBA00023015"/>
    </source>
</evidence>
<dbReference type="GO" id="GO:0042162">
    <property type="term" value="F:telomeric DNA binding"/>
    <property type="evidence" value="ECO:0007669"/>
    <property type="project" value="TreeGrafter"/>
</dbReference>
<evidence type="ECO:0000313" key="14">
    <source>
        <dbReference type="Proteomes" id="UP000191144"/>
    </source>
</evidence>
<comment type="subcellular location">
    <subcellularLocation>
        <location evidence="8">Nucleus</location>
    </subcellularLocation>
    <subcellularLocation>
        <location evidence="8">Chromosome</location>
        <location evidence="8">Telomere</location>
    </subcellularLocation>
</comment>
<reference evidence="14" key="1">
    <citation type="submission" date="2016-03" db="EMBL/GenBank/DDBJ databases">
        <authorList>
            <person name="Devillers Hugo."/>
        </authorList>
    </citation>
    <scope>NUCLEOTIDE SEQUENCE [LARGE SCALE GENOMIC DNA]</scope>
</reference>
<dbReference type="PROSITE" id="PS51294">
    <property type="entry name" value="HTH_MYB"/>
    <property type="match status" value="1"/>
</dbReference>
<dbReference type="GO" id="GO:0031848">
    <property type="term" value="P:protection from non-homologous end joining at telomere"/>
    <property type="evidence" value="ECO:0007669"/>
    <property type="project" value="TreeGrafter"/>
</dbReference>
<evidence type="ECO:0000313" key="13">
    <source>
        <dbReference type="EMBL" id="SCU96307.1"/>
    </source>
</evidence>
<organism evidence="13 14">
    <name type="scientific">Lachancea meyersii CBS 8951</name>
    <dbReference type="NCBI Taxonomy" id="1266667"/>
    <lineage>
        <taxon>Eukaryota</taxon>
        <taxon>Fungi</taxon>
        <taxon>Dikarya</taxon>
        <taxon>Ascomycota</taxon>
        <taxon>Saccharomycotina</taxon>
        <taxon>Saccharomycetes</taxon>
        <taxon>Saccharomycetales</taxon>
        <taxon>Saccharomycetaceae</taxon>
        <taxon>Lachancea</taxon>
    </lineage>
</organism>
<dbReference type="Gene3D" id="1.20.120.1480">
    <property type="match status" value="1"/>
</dbReference>
<dbReference type="InterPro" id="IPR001357">
    <property type="entry name" value="BRCT_dom"/>
</dbReference>
<evidence type="ECO:0000256" key="5">
    <source>
        <dbReference type="ARBA" id="ARBA00023159"/>
    </source>
</evidence>
<feature type="region of interest" description="Disordered" evidence="9">
    <location>
        <begin position="129"/>
        <end position="245"/>
    </location>
</feature>
<evidence type="ECO:0000256" key="7">
    <source>
        <dbReference type="ARBA" id="ARBA00023242"/>
    </source>
</evidence>
<dbReference type="EMBL" id="LT598477">
    <property type="protein sequence ID" value="SCU96307.1"/>
    <property type="molecule type" value="Genomic_DNA"/>
</dbReference>
<dbReference type="InterPro" id="IPR009057">
    <property type="entry name" value="Homeodomain-like_sf"/>
</dbReference>
<feature type="domain" description="HTH myb-type" evidence="12">
    <location>
        <begin position="247"/>
        <end position="306"/>
    </location>
</feature>
<evidence type="ECO:0000256" key="9">
    <source>
        <dbReference type="SAM" id="MobiDB-lite"/>
    </source>
</evidence>
<dbReference type="PANTHER" id="PTHR16466:SF6">
    <property type="entry name" value="TELOMERIC REPEAT-BINDING FACTOR 2-INTERACTING PROTEIN 1"/>
    <property type="match status" value="1"/>
</dbReference>
<dbReference type="OrthoDB" id="435460at2759"/>
<keyword evidence="6" id="KW-0804">Transcription</keyword>
<evidence type="ECO:0000256" key="6">
    <source>
        <dbReference type="ARBA" id="ARBA00023163"/>
    </source>
</evidence>
<keyword evidence="2 8" id="KW-0158">Chromosome</keyword>
<comment type="subunit">
    <text evidence="8">Homodimer.</text>
</comment>
<dbReference type="InterPro" id="IPR039595">
    <property type="entry name" value="TE2IP/Rap1"/>
</dbReference>
<dbReference type="SUPFAM" id="SSF52113">
    <property type="entry name" value="BRCT domain"/>
    <property type="match status" value="1"/>
</dbReference>
<dbReference type="CDD" id="cd11655">
    <property type="entry name" value="rap1_myb-like"/>
    <property type="match status" value="2"/>
</dbReference>
<dbReference type="SMART" id="SM00717">
    <property type="entry name" value="SANT"/>
    <property type="match status" value="1"/>
</dbReference>
<keyword evidence="14" id="KW-1185">Reference proteome</keyword>
<dbReference type="Gene3D" id="3.40.50.10190">
    <property type="entry name" value="BRCT domain"/>
    <property type="match status" value="1"/>
</dbReference>
<dbReference type="InterPro" id="IPR038104">
    <property type="entry name" value="Rap1_C_sf"/>
</dbReference>
<evidence type="ECO:0000256" key="1">
    <source>
        <dbReference type="ARBA" id="ARBA00010467"/>
    </source>
</evidence>
<feature type="region of interest" description="Disordered" evidence="9">
    <location>
        <begin position="471"/>
        <end position="496"/>
    </location>
</feature>
<comment type="function">
    <text evidence="8">Involved in the regulation of telomere length, clustering and has a specific role in telomere position effect (TPE).</text>
</comment>
<keyword evidence="5" id="KW-0010">Activator</keyword>
<dbReference type="SUPFAM" id="SSF46689">
    <property type="entry name" value="Homeodomain-like"/>
    <property type="match status" value="2"/>
</dbReference>
<evidence type="ECO:0000256" key="3">
    <source>
        <dbReference type="ARBA" id="ARBA00022895"/>
    </source>
</evidence>
<dbReference type="GO" id="GO:0010833">
    <property type="term" value="P:telomere maintenance via telomere lengthening"/>
    <property type="evidence" value="ECO:0007669"/>
    <property type="project" value="UniProtKB-UniRule"/>
</dbReference>
<dbReference type="InterPro" id="IPR015280">
    <property type="entry name" value="Rap1_DNA-bd"/>
</dbReference>
<dbReference type="SMART" id="SM00292">
    <property type="entry name" value="BRCT"/>
    <property type="match status" value="1"/>
</dbReference>
<keyword evidence="3 8" id="KW-0779">Telomere</keyword>
<dbReference type="Proteomes" id="UP000191144">
    <property type="component" value="Chromosome F"/>
</dbReference>
<dbReference type="Gene3D" id="1.10.10.2170">
    <property type="match status" value="1"/>
</dbReference>
<feature type="domain" description="BRCT" evidence="11">
    <location>
        <begin position="38"/>
        <end position="118"/>
    </location>
</feature>
<dbReference type="Pfam" id="PF16589">
    <property type="entry name" value="BRCT_2"/>
    <property type="match status" value="1"/>
</dbReference>
<dbReference type="InterPro" id="IPR021661">
    <property type="entry name" value="Rap1_C"/>
</dbReference>
<dbReference type="AlphaFoldDB" id="A0A1G4JYN4"/>
<comment type="similarity">
    <text evidence="1 8">Belongs to the RAP1 family.</text>
</comment>
<evidence type="ECO:0000259" key="11">
    <source>
        <dbReference type="PROSITE" id="PS50172"/>
    </source>
</evidence>
<dbReference type="InterPro" id="IPR017930">
    <property type="entry name" value="Myb_dom"/>
</dbReference>
<dbReference type="Gene3D" id="1.10.10.60">
    <property type="entry name" value="Homeodomain-like"/>
    <property type="match status" value="2"/>
</dbReference>
<name>A0A1G4JYN4_9SACH</name>
<evidence type="ECO:0000256" key="2">
    <source>
        <dbReference type="ARBA" id="ARBA00022454"/>
    </source>
</evidence>
<evidence type="ECO:0000259" key="12">
    <source>
        <dbReference type="PROSITE" id="PS51294"/>
    </source>
</evidence>
<dbReference type="Pfam" id="PF11626">
    <property type="entry name" value="Rap1_C"/>
    <property type="match status" value="1"/>
</dbReference>
<keyword evidence="4" id="KW-0805">Transcription regulation</keyword>
<feature type="compositionally biased region" description="Polar residues" evidence="9">
    <location>
        <begin position="142"/>
        <end position="188"/>
    </location>
</feature>
<sequence length="726" mass="80896">MSEHDDFDSPLTNNFVDAAAEISTTSDSQLQDSKEDKKQNGIFQDLGFYVAQDDARQELEHLIETHGGSVLKELPSGNSSKEYVVSPSNTADLSTVHPDYIRNCCANNVLMRLSGYLVPFSDFHADTQGGDSGDDRIDPRVGNNSGASVNSTKETEQTNFGNTGREQGTSTSPASSSRAVGASSTEQPSEQKERPEGNRQVTNSLSPDPAASVMVSEQSTAQSAAEIAAEKSKTVPKNEPGKERYVPAHNKANFTAEEDNFILDVVRKNPSRRTTHTLFDEISRFVPAHTGNSIRHRYRVYLAKRLDYVYEVDSQGRLVRDENGALIKTTVLPKALKKKFVAEEDYDLAISIKRQFYQDVYQIDPDTRKSLISEDDAPNEAAKRALTMDANVEPGAEPSLGDFRVGERRGPVPREFFKIFAQNHPTHTENAWRDRFRKFLLSYGIDKYIDYYEHELAQDRTPEAMKNFTNRLKRSGAPTPGNYSGLPKKPKTSKDENLPQYLTSRAQQAAALVAASGRGVDLNSSALGMGDMDLLDEETLNFISGLRRDLSKIESAGGTAFEYPQEIAESIRNDFANEETQFDNIDPDTVSFPPPIASSDLFMPQFFAFKSTREFLDKINDIISRDYEASQAEKLVQDLCEEAGVRKTFSTGILTALSGDLMVFPRYFLCMFSMNANPPLTVPGIWTRDDDEMLKQGDDNSLKALTEKHGIGRIEMRRRFIASDLV</sequence>
<dbReference type="InterPro" id="IPR001005">
    <property type="entry name" value="SANT/Myb"/>
</dbReference>
<evidence type="ECO:0000256" key="8">
    <source>
        <dbReference type="RuleBase" id="RU367107"/>
    </source>
</evidence>
<evidence type="ECO:0000259" key="10">
    <source>
        <dbReference type="PROSITE" id="PS50090"/>
    </source>
</evidence>
<dbReference type="PROSITE" id="PS50090">
    <property type="entry name" value="MYB_LIKE"/>
    <property type="match status" value="1"/>
</dbReference>
<dbReference type="CDD" id="cd11653">
    <property type="entry name" value="rap1_RCT"/>
    <property type="match status" value="1"/>
</dbReference>
<dbReference type="GO" id="GO:0070187">
    <property type="term" value="C:shelterin complex"/>
    <property type="evidence" value="ECO:0007669"/>
    <property type="project" value="TreeGrafter"/>
</dbReference>